<dbReference type="InterPro" id="IPR005119">
    <property type="entry name" value="LysR_subst-bd"/>
</dbReference>
<reference evidence="2 3" key="1">
    <citation type="journal article" date="2014" name="Int. J. Syst. Evol. Microbiol.">
        <title>Listeria floridensis sp. nov., Listeria aquatica sp. nov., Listeria cornellensis sp. nov., Listeria riparia sp. nov. and Listeria grandensis sp. nov., from agricultural and natural environments.</title>
        <authorList>
            <person name="den Bakker H.C."/>
            <person name="Warchocki S."/>
            <person name="Wright E.M."/>
            <person name="Allred A.F."/>
            <person name="Ahlstrom C."/>
            <person name="Manuel C.S."/>
            <person name="Stasiewicz M.J."/>
            <person name="Burrell A."/>
            <person name="Roof S."/>
            <person name="Strawn L."/>
            <person name="Fortes E.D."/>
            <person name="Nightingale K.K."/>
            <person name="Kephart D."/>
            <person name="Wiedmann M."/>
        </authorList>
    </citation>
    <scope>NUCLEOTIDE SEQUENCE [LARGE SCALE GENOMIC DNA]</scope>
    <source>
        <strain evidence="2 3">FSL S10-1187</strain>
    </source>
</reference>
<keyword evidence="3" id="KW-1185">Reference proteome</keyword>
<comment type="caution">
    <text evidence="2">The sequence shown here is derived from an EMBL/GenBank/DDBJ whole genome shotgun (WGS) entry which is preliminary data.</text>
</comment>
<sequence length="116" mass="13681">MSLEEVADERLILLNEEFQLYDIILDSYKKREIEPNIVFKSKQWDLLINMVAHNPNSISILPSPIVAMYQRDNLVSIPVELDTEWKIMLVERNSMKPTEANQKFISFVSAWFHELK</sequence>
<accession>A0ABP3B188</accession>
<evidence type="ECO:0000313" key="3">
    <source>
        <dbReference type="Proteomes" id="UP000019249"/>
    </source>
</evidence>
<protein>
    <submittedName>
        <fullName evidence="2">Transcriptional regulator</fullName>
    </submittedName>
</protein>
<feature type="domain" description="LysR substrate-binding" evidence="1">
    <location>
        <begin position="2"/>
        <end position="110"/>
    </location>
</feature>
<dbReference type="Gene3D" id="3.40.190.290">
    <property type="match status" value="1"/>
</dbReference>
<evidence type="ECO:0000313" key="2">
    <source>
        <dbReference type="EMBL" id="EUJ33711.1"/>
    </source>
</evidence>
<dbReference type="InterPro" id="IPR050950">
    <property type="entry name" value="HTH-type_LysR_regulators"/>
</dbReference>
<proteinExistence type="predicted"/>
<dbReference type="Pfam" id="PF03466">
    <property type="entry name" value="LysR_substrate"/>
    <property type="match status" value="1"/>
</dbReference>
<dbReference type="PANTHER" id="PTHR30419:SF8">
    <property type="entry name" value="NITROGEN ASSIMILATION TRANSCRIPTIONAL ACTIVATOR-RELATED"/>
    <property type="match status" value="1"/>
</dbReference>
<dbReference type="EMBL" id="AODF01000001">
    <property type="protein sequence ID" value="EUJ33711.1"/>
    <property type="molecule type" value="Genomic_DNA"/>
</dbReference>
<evidence type="ECO:0000259" key="1">
    <source>
        <dbReference type="Pfam" id="PF03466"/>
    </source>
</evidence>
<organism evidence="2 3">
    <name type="scientific">Listeria floridensis FSL S10-1187</name>
    <dbReference type="NCBI Taxonomy" id="1265817"/>
    <lineage>
        <taxon>Bacteria</taxon>
        <taxon>Bacillati</taxon>
        <taxon>Bacillota</taxon>
        <taxon>Bacilli</taxon>
        <taxon>Bacillales</taxon>
        <taxon>Listeriaceae</taxon>
        <taxon>Listeria</taxon>
    </lineage>
</organism>
<name>A0ABP3B188_9LIST</name>
<dbReference type="SUPFAM" id="SSF53850">
    <property type="entry name" value="Periplasmic binding protein-like II"/>
    <property type="match status" value="1"/>
</dbReference>
<gene>
    <name evidence="2" type="ORF">MFLO_00665</name>
</gene>
<dbReference type="PANTHER" id="PTHR30419">
    <property type="entry name" value="HTH-TYPE TRANSCRIPTIONAL REGULATOR YBHD"/>
    <property type="match status" value="1"/>
</dbReference>
<dbReference type="Proteomes" id="UP000019249">
    <property type="component" value="Unassembled WGS sequence"/>
</dbReference>